<evidence type="ECO:0000256" key="1">
    <source>
        <dbReference type="SAM" id="MobiDB-lite"/>
    </source>
</evidence>
<proteinExistence type="predicted"/>
<feature type="region of interest" description="Disordered" evidence="1">
    <location>
        <begin position="1"/>
        <end position="22"/>
    </location>
</feature>
<dbReference type="KEGG" id="talb:FTW19_01685"/>
<feature type="compositionally biased region" description="Basic and acidic residues" evidence="1">
    <location>
        <begin position="1"/>
        <end position="17"/>
    </location>
</feature>
<organism evidence="2 3">
    <name type="scientific">Terriglobus albidus</name>
    <dbReference type="NCBI Taxonomy" id="1592106"/>
    <lineage>
        <taxon>Bacteria</taxon>
        <taxon>Pseudomonadati</taxon>
        <taxon>Acidobacteriota</taxon>
        <taxon>Terriglobia</taxon>
        <taxon>Terriglobales</taxon>
        <taxon>Acidobacteriaceae</taxon>
        <taxon>Terriglobus</taxon>
    </lineage>
</organism>
<dbReference type="OrthoDB" id="123310at2"/>
<accession>A0A5B9E9R9</accession>
<feature type="region of interest" description="Disordered" evidence="1">
    <location>
        <begin position="86"/>
        <end position="155"/>
    </location>
</feature>
<gene>
    <name evidence="2" type="ORF">FTW19_01685</name>
</gene>
<evidence type="ECO:0000313" key="2">
    <source>
        <dbReference type="EMBL" id="QEE26826.1"/>
    </source>
</evidence>
<dbReference type="RefSeq" id="WP_147645974.1">
    <property type="nucleotide sequence ID" value="NZ_CP042806.1"/>
</dbReference>
<evidence type="ECO:0000313" key="3">
    <source>
        <dbReference type="Proteomes" id="UP000321820"/>
    </source>
</evidence>
<dbReference type="Proteomes" id="UP000321820">
    <property type="component" value="Chromosome"/>
</dbReference>
<feature type="compositionally biased region" description="Polar residues" evidence="1">
    <location>
        <begin position="128"/>
        <end position="137"/>
    </location>
</feature>
<dbReference type="EMBL" id="CP042806">
    <property type="protein sequence ID" value="QEE26826.1"/>
    <property type="molecule type" value="Genomic_DNA"/>
</dbReference>
<name>A0A5B9E9R9_9BACT</name>
<sequence>MQESHKLSQDERREIRRQAAAATSVRRVREDEHGVRCLFCPGTSFRRSKLRTSDLLHVFLLRYPVRCLTCSQRQFASIPVAGLSVPASVRHSRAPGPKETWKSWTNGSADDPAAQKAQTPSYAPYTTVKVSQGQSSKKGPAVKAPNRPEEDDAIW</sequence>
<reference evidence="2 3" key="1">
    <citation type="submission" date="2019-08" db="EMBL/GenBank/DDBJ databases">
        <title>Complete genome sequence of Terriglobus albidus strain ORNL.</title>
        <authorList>
            <person name="Podar M."/>
        </authorList>
    </citation>
    <scope>NUCLEOTIDE SEQUENCE [LARGE SCALE GENOMIC DNA]</scope>
    <source>
        <strain evidence="2 3">ORNL</strain>
    </source>
</reference>
<protein>
    <submittedName>
        <fullName evidence="2">Uncharacterized protein</fullName>
    </submittedName>
</protein>
<dbReference type="AlphaFoldDB" id="A0A5B9E9R9"/>
<keyword evidence="3" id="KW-1185">Reference proteome</keyword>